<feature type="compositionally biased region" description="Basic and acidic residues" evidence="1">
    <location>
        <begin position="27"/>
        <end position="46"/>
    </location>
</feature>
<feature type="region of interest" description="Disordered" evidence="1">
    <location>
        <begin position="25"/>
        <end position="49"/>
    </location>
</feature>
<gene>
    <name evidence="2" type="ORF">PVK06_046913</name>
</gene>
<sequence length="148" mass="16453">MVGVRITTNPDPYLQIHPEVIISTKTDVGERTNNGEDSNQDVKDFSDPDVDEVLDNINDEGLEEVEDVHDPSFSNPSHDIVLQNEPGAGMLNVDSDATHASEFPEYADIVPAHKLTSYSQLKELFVGQRFENKVDCIYSPLLLAPENQ</sequence>
<evidence type="ECO:0000256" key="1">
    <source>
        <dbReference type="SAM" id="MobiDB-lite"/>
    </source>
</evidence>
<evidence type="ECO:0000313" key="2">
    <source>
        <dbReference type="EMBL" id="KAK5770760.1"/>
    </source>
</evidence>
<protein>
    <submittedName>
        <fullName evidence="2">Uncharacterized protein</fullName>
    </submittedName>
</protein>
<dbReference type="EMBL" id="JARKNE010000013">
    <property type="protein sequence ID" value="KAK5770760.1"/>
    <property type="molecule type" value="Genomic_DNA"/>
</dbReference>
<comment type="caution">
    <text evidence="2">The sequence shown here is derived from an EMBL/GenBank/DDBJ whole genome shotgun (WGS) entry which is preliminary data.</text>
</comment>
<organism evidence="2 3">
    <name type="scientific">Gossypium arboreum</name>
    <name type="common">Tree cotton</name>
    <name type="synonym">Gossypium nanking</name>
    <dbReference type="NCBI Taxonomy" id="29729"/>
    <lineage>
        <taxon>Eukaryota</taxon>
        <taxon>Viridiplantae</taxon>
        <taxon>Streptophyta</taxon>
        <taxon>Embryophyta</taxon>
        <taxon>Tracheophyta</taxon>
        <taxon>Spermatophyta</taxon>
        <taxon>Magnoliopsida</taxon>
        <taxon>eudicotyledons</taxon>
        <taxon>Gunneridae</taxon>
        <taxon>Pentapetalae</taxon>
        <taxon>rosids</taxon>
        <taxon>malvids</taxon>
        <taxon>Malvales</taxon>
        <taxon>Malvaceae</taxon>
        <taxon>Malvoideae</taxon>
        <taxon>Gossypium</taxon>
    </lineage>
</organism>
<evidence type="ECO:0000313" key="3">
    <source>
        <dbReference type="Proteomes" id="UP001358586"/>
    </source>
</evidence>
<reference evidence="2 3" key="1">
    <citation type="submission" date="2023-03" db="EMBL/GenBank/DDBJ databases">
        <title>WGS of Gossypium arboreum.</title>
        <authorList>
            <person name="Yu D."/>
        </authorList>
    </citation>
    <scope>NUCLEOTIDE SEQUENCE [LARGE SCALE GENOMIC DNA]</scope>
    <source>
        <tissue evidence="2">Leaf</tissue>
    </source>
</reference>
<proteinExistence type="predicted"/>
<name>A0ABR0MCC4_GOSAR</name>
<keyword evidence="3" id="KW-1185">Reference proteome</keyword>
<accession>A0ABR0MCC4</accession>
<dbReference type="Proteomes" id="UP001358586">
    <property type="component" value="Chromosome 13"/>
</dbReference>